<name>A0A2S8GJL2_9BACT</name>
<dbReference type="RefSeq" id="WP_105336816.1">
    <property type="nucleotide sequence ID" value="NZ_PUHZ01000018.1"/>
</dbReference>
<accession>A0A2S8GJL2</accession>
<evidence type="ECO:0000256" key="1">
    <source>
        <dbReference type="SAM" id="MobiDB-lite"/>
    </source>
</evidence>
<keyword evidence="2" id="KW-0812">Transmembrane</keyword>
<feature type="transmembrane region" description="Helical" evidence="2">
    <location>
        <begin position="102"/>
        <end position="124"/>
    </location>
</feature>
<reference evidence="4 5" key="1">
    <citation type="submission" date="2018-02" db="EMBL/GenBank/DDBJ databases">
        <title>Comparative genomes isolates from brazilian mangrove.</title>
        <authorList>
            <person name="Araujo J.E."/>
            <person name="Taketani R.G."/>
            <person name="Silva M.C.P."/>
            <person name="Loureco M.V."/>
            <person name="Andreote F.D."/>
        </authorList>
    </citation>
    <scope>NUCLEOTIDE SEQUENCE [LARGE SCALE GENOMIC DNA]</scope>
    <source>
        <strain evidence="4 5">Nap-Phe MGV</strain>
    </source>
</reference>
<keyword evidence="2" id="KW-1133">Transmembrane helix</keyword>
<feature type="region of interest" description="Disordered" evidence="1">
    <location>
        <begin position="68"/>
        <end position="88"/>
    </location>
</feature>
<feature type="domain" description="FecR protein" evidence="3">
    <location>
        <begin position="203"/>
        <end position="256"/>
    </location>
</feature>
<dbReference type="PANTHER" id="PTHR30273:SF2">
    <property type="entry name" value="PROTEIN FECR"/>
    <property type="match status" value="1"/>
</dbReference>
<feature type="compositionally biased region" description="Pro residues" evidence="1">
    <location>
        <begin position="72"/>
        <end position="87"/>
    </location>
</feature>
<gene>
    <name evidence="4" type="ORF">C5Y93_17890</name>
</gene>
<evidence type="ECO:0000259" key="3">
    <source>
        <dbReference type="Pfam" id="PF04773"/>
    </source>
</evidence>
<comment type="caution">
    <text evidence="4">The sequence shown here is derived from an EMBL/GenBank/DDBJ whole genome shotgun (WGS) entry which is preliminary data.</text>
</comment>
<dbReference type="PANTHER" id="PTHR30273">
    <property type="entry name" value="PERIPLASMIC SIGNAL SENSOR AND SIGMA FACTOR ACTIVATOR FECR-RELATED"/>
    <property type="match status" value="1"/>
</dbReference>
<proteinExistence type="predicted"/>
<evidence type="ECO:0000256" key="2">
    <source>
        <dbReference type="SAM" id="Phobius"/>
    </source>
</evidence>
<keyword evidence="2" id="KW-0472">Membrane</keyword>
<dbReference type="OrthoDB" id="241546at2"/>
<protein>
    <recommendedName>
        <fullName evidence="3">FecR protein domain-containing protein</fullName>
    </recommendedName>
</protein>
<dbReference type="AlphaFoldDB" id="A0A2S8GJL2"/>
<dbReference type="Pfam" id="PF04773">
    <property type="entry name" value="FecR"/>
    <property type="match status" value="1"/>
</dbReference>
<dbReference type="Proteomes" id="UP000237819">
    <property type="component" value="Unassembled WGS sequence"/>
</dbReference>
<evidence type="ECO:0000313" key="5">
    <source>
        <dbReference type="Proteomes" id="UP000237819"/>
    </source>
</evidence>
<dbReference type="GO" id="GO:0016989">
    <property type="term" value="F:sigma factor antagonist activity"/>
    <property type="evidence" value="ECO:0007669"/>
    <property type="project" value="TreeGrafter"/>
</dbReference>
<dbReference type="InterPro" id="IPR006860">
    <property type="entry name" value="FecR"/>
</dbReference>
<dbReference type="EMBL" id="PUHZ01000018">
    <property type="protein sequence ID" value="PQO44642.1"/>
    <property type="molecule type" value="Genomic_DNA"/>
</dbReference>
<dbReference type="Gene3D" id="2.60.120.1440">
    <property type="match status" value="1"/>
</dbReference>
<evidence type="ECO:0000313" key="4">
    <source>
        <dbReference type="EMBL" id="PQO44642.1"/>
    </source>
</evidence>
<organism evidence="4 5">
    <name type="scientific">Blastopirellula marina</name>
    <dbReference type="NCBI Taxonomy" id="124"/>
    <lineage>
        <taxon>Bacteria</taxon>
        <taxon>Pseudomonadati</taxon>
        <taxon>Planctomycetota</taxon>
        <taxon>Planctomycetia</taxon>
        <taxon>Pirellulales</taxon>
        <taxon>Pirellulaceae</taxon>
        <taxon>Blastopirellula</taxon>
    </lineage>
</organism>
<sequence length="477" mass="52410">MKSRRAVQGKLVANAAVLDLIDLCLTDRATPDQWKTLSQIIVDQPEVRDCFAAQAIASARLSMIAGFEEGPQPTPASRPLAEEPPSPNSLWRKRFPPIRFQVSRGAIATLAIAVALICMGYGLLVGYQHWLSSSGPTPHLASGPVPPAVRIFGIDGMTEPRELHAARVFELPSGSYQAETSSGARIQLTGPIRVRVESPLKWRLFYGKLVADVPTEGYGFTIQTDQARVIDLGTRFGVAVDRRGDTQVVVYEGKVELTSGRQQQVMTEGDAFAIPTAGQLDPLEFTDANAFLEATDIPPSVIGQVRHNGAPHHATYQIVRAGFQEDALAYTDRVHQWNGVLSSGLPPALIGLDYVRMANDWKYDELDSLRDDLEITYEFTRPAVAYLLVDERLSKPTWLRRDFVDTGWIIGLDKGSHRDPETRSDYELGQAKGAGASIDVLLRVWRVVLPEGGELKVGPIGNQKDDWVVPCLVARPI</sequence>
<dbReference type="InterPro" id="IPR012373">
    <property type="entry name" value="Ferrdict_sens_TM"/>
</dbReference>